<comment type="caution">
    <text evidence="1">The sequence shown here is derived from an EMBL/GenBank/DDBJ whole genome shotgun (WGS) entry which is preliminary data.</text>
</comment>
<reference evidence="1 2" key="1">
    <citation type="submission" date="2019-01" db="EMBL/GenBank/DDBJ databases">
        <authorList>
            <person name="Chen W.-M."/>
        </authorList>
    </citation>
    <scope>NUCLEOTIDE SEQUENCE [LARGE SCALE GENOMIC DNA]</scope>
    <source>
        <strain evidence="1 2">YBJ-36</strain>
    </source>
</reference>
<keyword evidence="2" id="KW-1185">Reference proteome</keyword>
<dbReference type="Gene3D" id="1.20.1260.10">
    <property type="match status" value="1"/>
</dbReference>
<dbReference type="InterPro" id="IPR010287">
    <property type="entry name" value="DUF892_YciF-like"/>
</dbReference>
<proteinExistence type="predicted"/>
<dbReference type="OrthoDB" id="9795056at2"/>
<dbReference type="PANTHER" id="PTHR30565:SF9">
    <property type="entry name" value="PROTEIN YCIF"/>
    <property type="match status" value="1"/>
</dbReference>
<sequence length="167" mass="19302">METNPLRNSLNEDMLKHVFVHNLNRLYFGKCYINAHINNLINKASFKALKLGLQEFSDDLKKQITRMHEIYKLLDEAPSDENCNPLKSIVRDNFCLDDQQDLPIITDTDITLYIQMLEHINITACNMLKRLAILLNYDKVGQLLVECCDESADNAHLFQLITAEYIG</sequence>
<dbReference type="PANTHER" id="PTHR30565">
    <property type="entry name" value="PROTEIN YCIF"/>
    <property type="match status" value="1"/>
</dbReference>
<dbReference type="InterPro" id="IPR047114">
    <property type="entry name" value="YciF"/>
</dbReference>
<dbReference type="EMBL" id="SACK01000010">
    <property type="protein sequence ID" value="RVT98043.1"/>
    <property type="molecule type" value="Genomic_DNA"/>
</dbReference>
<dbReference type="InterPro" id="IPR012347">
    <property type="entry name" value="Ferritin-like"/>
</dbReference>
<name>A0A3S2WW29_9SPHI</name>
<dbReference type="Pfam" id="PF05974">
    <property type="entry name" value="DUF892"/>
    <property type="match status" value="1"/>
</dbReference>
<dbReference type="RefSeq" id="WP_127707665.1">
    <property type="nucleotide sequence ID" value="NZ_SACK01000010.1"/>
</dbReference>
<evidence type="ECO:0000313" key="1">
    <source>
        <dbReference type="EMBL" id="RVT98043.1"/>
    </source>
</evidence>
<dbReference type="AlphaFoldDB" id="A0A3S2WW29"/>
<gene>
    <name evidence="1" type="ORF">EOD41_18320</name>
</gene>
<dbReference type="Proteomes" id="UP000282759">
    <property type="component" value="Unassembled WGS sequence"/>
</dbReference>
<evidence type="ECO:0000313" key="2">
    <source>
        <dbReference type="Proteomes" id="UP000282759"/>
    </source>
</evidence>
<accession>A0A3S2WW29</accession>
<dbReference type="SUPFAM" id="SSF47240">
    <property type="entry name" value="Ferritin-like"/>
    <property type="match status" value="1"/>
</dbReference>
<protein>
    <submittedName>
        <fullName evidence="1">DUF892 family protein</fullName>
    </submittedName>
</protein>
<dbReference type="InterPro" id="IPR009078">
    <property type="entry name" value="Ferritin-like_SF"/>
</dbReference>
<organism evidence="1 2">
    <name type="scientific">Mucilaginibacter limnophilus</name>
    <dbReference type="NCBI Taxonomy" id="1932778"/>
    <lineage>
        <taxon>Bacteria</taxon>
        <taxon>Pseudomonadati</taxon>
        <taxon>Bacteroidota</taxon>
        <taxon>Sphingobacteriia</taxon>
        <taxon>Sphingobacteriales</taxon>
        <taxon>Sphingobacteriaceae</taxon>
        <taxon>Mucilaginibacter</taxon>
    </lineage>
</organism>